<dbReference type="PRINTS" id="PR00368">
    <property type="entry name" value="FADPNR"/>
</dbReference>
<sequence>MSKIVVVGGGAAGLELVTRLGRSFGRRDTHEIILVEPSTHHYWKPRLHEIAAGTFDAELDAVSYLQHARCNDYQYVQAAMSSLDRTTKTLQLRNENGAESLLDYDYLVIAVGAVSNDFKTPGVSDHCLFLDSSLQAQLAWEQINPLLRAEGKHHLSIVGAGATGVELAAELAKVSAKLQRYRHGSELAITLIEASDRVLPAGPECMSEKVQKALEKQGITVRTNTRVQRAEAGKLVTAEGEIIVADLQMWAAGIKCAEWLTQLDGLETNRLNQLKVDANLQSTLDDAIFVLGDSAECPQADGSFVPPRAQAANQAAGHLARQFKRLLKGKALKPFIFNDGGMVIAVGHDYAVGSLMNNKLILRGRFVRNLYDTIFRLHQQILFGWGRVTALVLLKRIKCALNPYYKGNIS</sequence>
<dbReference type="Gene3D" id="3.50.50.100">
    <property type="match status" value="1"/>
</dbReference>
<comment type="similarity">
    <text evidence="2">Belongs to the NADH dehydrogenase family.</text>
</comment>
<dbReference type="Proteomes" id="UP000240987">
    <property type="component" value="Unassembled WGS sequence"/>
</dbReference>
<evidence type="ECO:0000256" key="2">
    <source>
        <dbReference type="ARBA" id="ARBA00005272"/>
    </source>
</evidence>
<protein>
    <submittedName>
        <fullName evidence="7">FAD-dependent oxidoreductase</fullName>
    </submittedName>
</protein>
<dbReference type="PANTHER" id="PTHR42913:SF3">
    <property type="entry name" value="64 KDA MITOCHONDRIAL NADH DEHYDROGENASE (EUROFUNG)"/>
    <property type="match status" value="1"/>
</dbReference>
<dbReference type="Pfam" id="PF07992">
    <property type="entry name" value="Pyr_redox_2"/>
    <property type="match status" value="1"/>
</dbReference>
<evidence type="ECO:0000313" key="8">
    <source>
        <dbReference type="Proteomes" id="UP000240987"/>
    </source>
</evidence>
<evidence type="ECO:0000256" key="4">
    <source>
        <dbReference type="ARBA" id="ARBA00022827"/>
    </source>
</evidence>
<keyword evidence="4" id="KW-0274">FAD</keyword>
<accession>A0A2T3JFM0</accession>
<evidence type="ECO:0000256" key="1">
    <source>
        <dbReference type="ARBA" id="ARBA00001974"/>
    </source>
</evidence>
<dbReference type="OrthoDB" id="9781621at2"/>
<dbReference type="PANTHER" id="PTHR42913">
    <property type="entry name" value="APOPTOSIS-INDUCING FACTOR 1"/>
    <property type="match status" value="1"/>
</dbReference>
<dbReference type="SUPFAM" id="SSF51905">
    <property type="entry name" value="FAD/NAD(P)-binding domain"/>
    <property type="match status" value="2"/>
</dbReference>
<dbReference type="EMBL" id="PYMJ01000013">
    <property type="protein sequence ID" value="PSU47720.1"/>
    <property type="molecule type" value="Genomic_DNA"/>
</dbReference>
<name>A0A2T3JFM0_9GAMM</name>
<dbReference type="InterPro" id="IPR036188">
    <property type="entry name" value="FAD/NAD-bd_sf"/>
</dbReference>
<proteinExistence type="inferred from homology"/>
<evidence type="ECO:0000256" key="5">
    <source>
        <dbReference type="ARBA" id="ARBA00023002"/>
    </source>
</evidence>
<reference evidence="7 8" key="1">
    <citation type="submission" date="2018-01" db="EMBL/GenBank/DDBJ databases">
        <title>Whole genome sequencing of Histamine producing bacteria.</title>
        <authorList>
            <person name="Butler K."/>
        </authorList>
    </citation>
    <scope>NUCLEOTIDE SEQUENCE [LARGE SCALE GENOMIC DNA]</scope>
    <source>
        <strain evidence="7 8">JCM 12947</strain>
    </source>
</reference>
<dbReference type="InterPro" id="IPR023753">
    <property type="entry name" value="FAD/NAD-binding_dom"/>
</dbReference>
<dbReference type="PRINTS" id="PR00411">
    <property type="entry name" value="PNDRDTASEI"/>
</dbReference>
<feature type="domain" description="FAD/NAD(P)-binding" evidence="6">
    <location>
        <begin position="3"/>
        <end position="315"/>
    </location>
</feature>
<evidence type="ECO:0000259" key="6">
    <source>
        <dbReference type="Pfam" id="PF07992"/>
    </source>
</evidence>
<evidence type="ECO:0000256" key="3">
    <source>
        <dbReference type="ARBA" id="ARBA00022630"/>
    </source>
</evidence>
<gene>
    <name evidence="7" type="ORF">C9J12_14340</name>
</gene>
<dbReference type="GO" id="GO:0019646">
    <property type="term" value="P:aerobic electron transport chain"/>
    <property type="evidence" value="ECO:0007669"/>
    <property type="project" value="TreeGrafter"/>
</dbReference>
<keyword evidence="5" id="KW-0560">Oxidoreductase</keyword>
<comment type="cofactor">
    <cofactor evidence="1">
        <name>FAD</name>
        <dbReference type="ChEBI" id="CHEBI:57692"/>
    </cofactor>
</comment>
<keyword evidence="8" id="KW-1185">Reference proteome</keyword>
<dbReference type="RefSeq" id="WP_107243380.1">
    <property type="nucleotide sequence ID" value="NZ_PYMJ01000013.1"/>
</dbReference>
<dbReference type="InterPro" id="IPR051169">
    <property type="entry name" value="NADH-Q_oxidoreductase"/>
</dbReference>
<dbReference type="AlphaFoldDB" id="A0A2T3JFM0"/>
<dbReference type="GO" id="GO:0003955">
    <property type="term" value="F:NAD(P)H dehydrogenase (quinone) activity"/>
    <property type="evidence" value="ECO:0007669"/>
    <property type="project" value="TreeGrafter"/>
</dbReference>
<evidence type="ECO:0000313" key="7">
    <source>
        <dbReference type="EMBL" id="PSU47720.1"/>
    </source>
</evidence>
<keyword evidence="3" id="KW-0285">Flavoprotein</keyword>
<organism evidence="7 8">
    <name type="scientific">Photobacterium frigidiphilum</name>
    <dbReference type="NCBI Taxonomy" id="264736"/>
    <lineage>
        <taxon>Bacteria</taxon>
        <taxon>Pseudomonadati</taxon>
        <taxon>Pseudomonadota</taxon>
        <taxon>Gammaproteobacteria</taxon>
        <taxon>Vibrionales</taxon>
        <taxon>Vibrionaceae</taxon>
        <taxon>Photobacterium</taxon>
    </lineage>
</organism>
<comment type="caution">
    <text evidence="7">The sequence shown here is derived from an EMBL/GenBank/DDBJ whole genome shotgun (WGS) entry which is preliminary data.</text>
</comment>